<proteinExistence type="predicted"/>
<gene>
    <name evidence="2" type="ORF">DR999_PMT10770</name>
</gene>
<protein>
    <submittedName>
        <fullName evidence="2">Zinc finger protein 777-like protein</fullName>
    </submittedName>
</protein>
<name>A0A4D9E7X9_9SAUR</name>
<evidence type="ECO:0000256" key="1">
    <source>
        <dbReference type="SAM" id="MobiDB-lite"/>
    </source>
</evidence>
<reference evidence="2 3" key="1">
    <citation type="submission" date="2019-04" db="EMBL/GenBank/DDBJ databases">
        <title>Draft genome of the big-headed turtle Platysternon megacephalum.</title>
        <authorList>
            <person name="Gong S."/>
        </authorList>
    </citation>
    <scope>NUCLEOTIDE SEQUENCE [LARGE SCALE GENOMIC DNA]</scope>
    <source>
        <strain evidence="2">DO16091913</strain>
        <tissue evidence="2">Muscle</tissue>
    </source>
</reference>
<dbReference type="EMBL" id="QXTE01000096">
    <property type="protein sequence ID" value="TFK06459.1"/>
    <property type="molecule type" value="Genomic_DNA"/>
</dbReference>
<accession>A0A4D9E7X9</accession>
<organism evidence="2 3">
    <name type="scientific">Platysternon megacephalum</name>
    <name type="common">big-headed turtle</name>
    <dbReference type="NCBI Taxonomy" id="55544"/>
    <lineage>
        <taxon>Eukaryota</taxon>
        <taxon>Metazoa</taxon>
        <taxon>Chordata</taxon>
        <taxon>Craniata</taxon>
        <taxon>Vertebrata</taxon>
        <taxon>Euteleostomi</taxon>
        <taxon>Archelosauria</taxon>
        <taxon>Testudinata</taxon>
        <taxon>Testudines</taxon>
        <taxon>Cryptodira</taxon>
        <taxon>Durocryptodira</taxon>
        <taxon>Testudinoidea</taxon>
        <taxon>Platysternidae</taxon>
        <taxon>Platysternon</taxon>
    </lineage>
</organism>
<keyword evidence="3" id="KW-1185">Reference proteome</keyword>
<reference evidence="2 3" key="2">
    <citation type="submission" date="2019-04" db="EMBL/GenBank/DDBJ databases">
        <title>The genome sequence of big-headed turtle.</title>
        <authorList>
            <person name="Gong S."/>
        </authorList>
    </citation>
    <scope>NUCLEOTIDE SEQUENCE [LARGE SCALE GENOMIC DNA]</scope>
    <source>
        <strain evidence="2">DO16091913</strain>
        <tissue evidence="2">Muscle</tissue>
    </source>
</reference>
<feature type="compositionally biased region" description="Polar residues" evidence="1">
    <location>
        <begin position="93"/>
        <end position="102"/>
    </location>
</feature>
<evidence type="ECO:0000313" key="3">
    <source>
        <dbReference type="Proteomes" id="UP000297703"/>
    </source>
</evidence>
<feature type="region of interest" description="Disordered" evidence="1">
    <location>
        <begin position="93"/>
        <end position="116"/>
    </location>
</feature>
<dbReference type="Proteomes" id="UP000297703">
    <property type="component" value="Unassembled WGS sequence"/>
</dbReference>
<dbReference type="AlphaFoldDB" id="A0A4D9E7X9"/>
<comment type="caution">
    <text evidence="2">The sequence shown here is derived from an EMBL/GenBank/DDBJ whole genome shotgun (WGS) entry which is preliminary data.</text>
</comment>
<sequence>MNVTNECEDIILKLSFILLFTKTFFEKGIMQFIYPFCHGIKPLITSQLYKYTFSSAKVLKAALADINYRWRFLRLGAISFTMCKLRAQKRDLTQTNKKTTAATVPRDNGPHQMSIS</sequence>
<evidence type="ECO:0000313" key="2">
    <source>
        <dbReference type="EMBL" id="TFK06459.1"/>
    </source>
</evidence>